<dbReference type="AlphaFoldDB" id="A0A518EVD7"/>
<dbReference type="Proteomes" id="UP000320390">
    <property type="component" value="Chromosome"/>
</dbReference>
<keyword evidence="2 5" id="KW-0645">Protease</keyword>
<dbReference type="InterPro" id="IPR051048">
    <property type="entry name" value="Peptidase_S8/S53_subtilisin"/>
</dbReference>
<evidence type="ECO:0000256" key="3">
    <source>
        <dbReference type="ARBA" id="ARBA00022801"/>
    </source>
</evidence>
<accession>A0A518EVD7</accession>
<dbReference type="InterPro" id="IPR000209">
    <property type="entry name" value="Peptidase_S8/S53_dom"/>
</dbReference>
<evidence type="ECO:0000313" key="9">
    <source>
        <dbReference type="Proteomes" id="UP000320390"/>
    </source>
</evidence>
<feature type="active site" description="Charge relay system" evidence="5">
    <location>
        <position position="243"/>
    </location>
</feature>
<dbReference type="PROSITE" id="PS00137">
    <property type="entry name" value="SUBTILASE_HIS"/>
    <property type="match status" value="1"/>
</dbReference>
<dbReference type="InterPro" id="IPR023828">
    <property type="entry name" value="Peptidase_S8_Ser-AS"/>
</dbReference>
<evidence type="ECO:0000313" key="8">
    <source>
        <dbReference type="EMBL" id="QDV08031.1"/>
    </source>
</evidence>
<name>A0A518EVD7_9BACT</name>
<dbReference type="PRINTS" id="PR00723">
    <property type="entry name" value="SUBTILISIN"/>
</dbReference>
<reference evidence="8 9" key="1">
    <citation type="submission" date="2019-02" db="EMBL/GenBank/DDBJ databases">
        <title>Deep-cultivation of Planctomycetes and their phenomic and genomic characterization uncovers novel biology.</title>
        <authorList>
            <person name="Wiegand S."/>
            <person name="Jogler M."/>
            <person name="Boedeker C."/>
            <person name="Pinto D."/>
            <person name="Vollmers J."/>
            <person name="Rivas-Marin E."/>
            <person name="Kohn T."/>
            <person name="Peeters S.H."/>
            <person name="Heuer A."/>
            <person name="Rast P."/>
            <person name="Oberbeckmann S."/>
            <person name="Bunk B."/>
            <person name="Jeske O."/>
            <person name="Meyerdierks A."/>
            <person name="Storesund J.E."/>
            <person name="Kallscheuer N."/>
            <person name="Luecker S."/>
            <person name="Lage O.M."/>
            <person name="Pohl T."/>
            <person name="Merkel B.J."/>
            <person name="Hornburger P."/>
            <person name="Mueller R.-W."/>
            <person name="Bruemmer F."/>
            <person name="Labrenz M."/>
            <person name="Spormann A.M."/>
            <person name="Op den Camp H."/>
            <person name="Overmann J."/>
            <person name="Amann R."/>
            <person name="Jetten M.S.M."/>
            <person name="Mascher T."/>
            <person name="Medema M.H."/>
            <person name="Devos D.P."/>
            <person name="Kaster A.-K."/>
            <person name="Ovreas L."/>
            <person name="Rohde M."/>
            <person name="Galperin M.Y."/>
            <person name="Jogler C."/>
        </authorList>
    </citation>
    <scope>NUCLEOTIDE SEQUENCE [LARGE SCALE GENOMIC DNA]</scope>
    <source>
        <strain evidence="8 9">Poly30</strain>
    </source>
</reference>
<feature type="signal peptide" evidence="6">
    <location>
        <begin position="1"/>
        <end position="29"/>
    </location>
</feature>
<evidence type="ECO:0000256" key="4">
    <source>
        <dbReference type="ARBA" id="ARBA00022825"/>
    </source>
</evidence>
<feature type="active site" description="Charge relay system" evidence="5">
    <location>
        <position position="417"/>
    </location>
</feature>
<sequence length="631" mass="64836" precursor="true">MLNTGWLTLGRMTAGVALVAGPFTTGALAQVAPLDTTPILQREVTAGPTGPDGQQLPSYLTRQVLVRLSAGLSEDARAAILGAGNGADRYGVERAIVPQMDLYLVQILDGTSVSAAMQELSGRDGVLYAVPDHVVTNRDTFPNDSQFGQQYGKHNTGQTGGTPDADIDAPKAWDYSTGTSEFAVAIVDGGVDHAHPDLIGNRWENAAEANGQPGVDDDGNGYVDDVYGWNAYNNNANVGTSSHGTHVAGIAAAQGDNGFGVAGVSWDAEIVSIAGSSGTTSTVMIAYSYALALKDQWMNSGGAAGANIVATNSSFGVDFANCSSPNFTPWNDMYDLMGQSGILSATATTNSAQNVDNVGDVPTGCGSDYMISVTATNDEDRRTFSGFGLTTIDLGAPGASIRSTLPGNSYGPNTGTSMATPQVTGAIALLHSAASPEFANLRAANPAMAALEIKRILMETVDVVPTLDGFTVSGGRMNVGAAAEEINTYGAAIFNYCGPAIVNSTSQSASMSYLGSSEVALNDLSLVAQGLPSSSVVLFIASRTQGFVAFPGGSTGNLCLGGSVGRFQSQVASTGTGSSVTIAIDLNAVPQPNGSVAAMPGDTWNFQAWYRDSLIGIPITNFTDGLSVFVQ</sequence>
<evidence type="ECO:0000256" key="2">
    <source>
        <dbReference type="ARBA" id="ARBA00022670"/>
    </source>
</evidence>
<dbReference type="InterPro" id="IPR022398">
    <property type="entry name" value="Peptidase_S8_His-AS"/>
</dbReference>
<evidence type="ECO:0000256" key="1">
    <source>
        <dbReference type="ARBA" id="ARBA00011073"/>
    </source>
</evidence>
<dbReference type="EC" id="3.4.21.-" evidence="8"/>
<dbReference type="InterPro" id="IPR036852">
    <property type="entry name" value="Peptidase_S8/S53_dom_sf"/>
</dbReference>
<feature type="domain" description="Peptidase S8/S53" evidence="7">
    <location>
        <begin position="181"/>
        <end position="461"/>
    </location>
</feature>
<evidence type="ECO:0000256" key="5">
    <source>
        <dbReference type="PROSITE-ProRule" id="PRU01240"/>
    </source>
</evidence>
<dbReference type="OrthoDB" id="252653at2"/>
<evidence type="ECO:0000256" key="6">
    <source>
        <dbReference type="SAM" id="SignalP"/>
    </source>
</evidence>
<organism evidence="8 9">
    <name type="scientific">Saltatorellus ferox</name>
    <dbReference type="NCBI Taxonomy" id="2528018"/>
    <lineage>
        <taxon>Bacteria</taxon>
        <taxon>Pseudomonadati</taxon>
        <taxon>Planctomycetota</taxon>
        <taxon>Planctomycetia</taxon>
        <taxon>Planctomycetia incertae sedis</taxon>
        <taxon>Saltatorellus</taxon>
    </lineage>
</organism>
<dbReference type="SUPFAM" id="SSF52743">
    <property type="entry name" value="Subtilisin-like"/>
    <property type="match status" value="1"/>
</dbReference>
<gene>
    <name evidence="8" type="ORF">Poly30_35670</name>
</gene>
<protein>
    <submittedName>
        <fullName evidence="8">Thermophilic serine proteinase</fullName>
        <ecNumber evidence="8">3.4.21.-</ecNumber>
    </submittedName>
</protein>
<dbReference type="PROSITE" id="PS51892">
    <property type="entry name" value="SUBTILASE"/>
    <property type="match status" value="1"/>
</dbReference>
<dbReference type="Gene3D" id="3.40.50.200">
    <property type="entry name" value="Peptidase S8/S53 domain"/>
    <property type="match status" value="1"/>
</dbReference>
<evidence type="ECO:0000259" key="7">
    <source>
        <dbReference type="Pfam" id="PF00082"/>
    </source>
</evidence>
<dbReference type="RefSeq" id="WP_145199977.1">
    <property type="nucleotide sequence ID" value="NZ_CP036434.1"/>
</dbReference>
<dbReference type="InterPro" id="IPR015500">
    <property type="entry name" value="Peptidase_S8_subtilisin-rel"/>
</dbReference>
<dbReference type="PANTHER" id="PTHR43399">
    <property type="entry name" value="SUBTILISIN-RELATED"/>
    <property type="match status" value="1"/>
</dbReference>
<comment type="similarity">
    <text evidence="1 5">Belongs to the peptidase S8 family.</text>
</comment>
<keyword evidence="6" id="KW-0732">Signal</keyword>
<keyword evidence="3 5" id="KW-0378">Hydrolase</keyword>
<keyword evidence="4 5" id="KW-0720">Serine protease</keyword>
<dbReference type="Pfam" id="PF00082">
    <property type="entry name" value="Peptidase_S8"/>
    <property type="match status" value="1"/>
</dbReference>
<dbReference type="PANTHER" id="PTHR43399:SF4">
    <property type="entry name" value="CELL WALL-ASSOCIATED PROTEASE"/>
    <property type="match status" value="1"/>
</dbReference>
<proteinExistence type="inferred from homology"/>
<dbReference type="GO" id="GO:0004252">
    <property type="term" value="F:serine-type endopeptidase activity"/>
    <property type="evidence" value="ECO:0007669"/>
    <property type="project" value="UniProtKB-UniRule"/>
</dbReference>
<dbReference type="EMBL" id="CP036434">
    <property type="protein sequence ID" value="QDV08031.1"/>
    <property type="molecule type" value="Genomic_DNA"/>
</dbReference>
<keyword evidence="9" id="KW-1185">Reference proteome</keyword>
<dbReference type="GO" id="GO:0006508">
    <property type="term" value="P:proteolysis"/>
    <property type="evidence" value="ECO:0007669"/>
    <property type="project" value="UniProtKB-KW"/>
</dbReference>
<feature type="active site" description="Charge relay system" evidence="5">
    <location>
        <position position="188"/>
    </location>
</feature>
<feature type="chain" id="PRO_5022141755" evidence="6">
    <location>
        <begin position="30"/>
        <end position="631"/>
    </location>
</feature>
<dbReference type="PROSITE" id="PS00138">
    <property type="entry name" value="SUBTILASE_SER"/>
    <property type="match status" value="1"/>
</dbReference>